<evidence type="ECO:0000256" key="7">
    <source>
        <dbReference type="ARBA" id="ARBA00022960"/>
    </source>
</evidence>
<keyword evidence="8 10" id="KW-0573">Peptidoglycan synthesis</keyword>
<dbReference type="Pfam" id="PF07478">
    <property type="entry name" value="Dala_Dala_lig_C"/>
    <property type="match status" value="1"/>
</dbReference>
<dbReference type="PANTHER" id="PTHR23132:SF23">
    <property type="entry name" value="D-ALANINE--D-ALANINE LIGASE B"/>
    <property type="match status" value="1"/>
</dbReference>
<keyword evidence="6 13" id="KW-0067">ATP-binding</keyword>
<evidence type="ECO:0000313" key="15">
    <source>
        <dbReference type="EMBL" id="AEW03841.1"/>
    </source>
</evidence>
<evidence type="ECO:0000256" key="11">
    <source>
        <dbReference type="PIRSR" id="PIRSR039102-1"/>
    </source>
</evidence>
<dbReference type="PROSITE" id="PS00844">
    <property type="entry name" value="DALA_DALA_LIGASE_2"/>
    <property type="match status" value="1"/>
</dbReference>
<dbReference type="Pfam" id="PF01820">
    <property type="entry name" value="Dala_Dala_lig_N"/>
    <property type="match status" value="1"/>
</dbReference>
<feature type="binding site" evidence="12">
    <location>
        <position position="308"/>
    </location>
    <ligand>
        <name>Mg(2+)</name>
        <dbReference type="ChEBI" id="CHEBI:18420"/>
        <label>2</label>
    </ligand>
</feature>
<dbReference type="EMBL" id="CP003179">
    <property type="protein sequence ID" value="AEW03841.1"/>
    <property type="molecule type" value="Genomic_DNA"/>
</dbReference>
<dbReference type="InterPro" id="IPR011127">
    <property type="entry name" value="Dala_Dala_lig_N"/>
</dbReference>
<dbReference type="GO" id="GO:0008360">
    <property type="term" value="P:regulation of cell shape"/>
    <property type="evidence" value="ECO:0007669"/>
    <property type="project" value="UniProtKB-KW"/>
</dbReference>
<keyword evidence="12" id="KW-0460">Magnesium</keyword>
<keyword evidence="5 13" id="KW-0547">Nucleotide-binding</keyword>
<dbReference type="NCBIfam" id="TIGR01205">
    <property type="entry name" value="D_ala_D_alaTIGR"/>
    <property type="match status" value="1"/>
</dbReference>
<reference evidence="15 16" key="2">
    <citation type="journal article" date="2012" name="Stand. Genomic Sci.">
        <title>Complete genome sequence of the moderately thermophilic mineral-sulfide-oxidizing firmicute Sulfobacillus acidophilus type strain (NAL(T)).</title>
        <authorList>
            <person name="Anderson I."/>
            <person name="Chertkov O."/>
            <person name="Chen A."/>
            <person name="Saunders E."/>
            <person name="Lapidus A."/>
            <person name="Nolan M."/>
            <person name="Lucas S."/>
            <person name="Hammon N."/>
            <person name="Deshpande S."/>
            <person name="Cheng J.F."/>
            <person name="Han C."/>
            <person name="Tapia R."/>
            <person name="Goodwin L.A."/>
            <person name="Pitluck S."/>
            <person name="Liolios K."/>
            <person name="Pagani I."/>
            <person name="Ivanova N."/>
            <person name="Mikhailova N."/>
            <person name="Pati A."/>
            <person name="Palaniappan K."/>
            <person name="Land M."/>
            <person name="Pan C."/>
            <person name="Rohde M."/>
            <person name="Pukall R."/>
            <person name="Goker M."/>
            <person name="Detter J.C."/>
            <person name="Woyke T."/>
            <person name="Bristow J."/>
            <person name="Eisen J.A."/>
            <person name="Markowitz V."/>
            <person name="Hugenholtz P."/>
            <person name="Kyrpides N.C."/>
            <person name="Klenk H.P."/>
            <person name="Mavromatis K."/>
        </authorList>
    </citation>
    <scope>NUCLEOTIDE SEQUENCE [LARGE SCALE GENOMIC DNA]</scope>
    <source>
        <strain evidence="16">ATCC 700253 / DSM 10332 / NAL</strain>
    </source>
</reference>
<feature type="binding site" evidence="12">
    <location>
        <position position="306"/>
    </location>
    <ligand>
        <name>Mg(2+)</name>
        <dbReference type="ChEBI" id="CHEBI:18420"/>
        <label>2</label>
    </ligand>
</feature>
<sequence length="349" mass="37130">MENIRVVVMMGGPSSEHDVSLASGSEVYHALKSQPAFDVKALTISRDGHWTLDSAPPEALVPSGGSPTGTVSRQGAIRGVSLLAQADVVFLAFHGTFGEDGTLQGLLETLGIPYTGSGPLASALAMNKAKAKELFQYHGLATPPGVVLSRREIQASLSSCAAYVKSRLTYPLVVKPNVGGSSLGAAMVDDAVDLEKALADASRYDLDVLVEERISGREFTCAVLEEMDGQLRALPVIEIIPKSGRFFDFTAKYQTGAADEICPAPIPDAMRDTIQHMAIKAHDVLGCEGLSRADMIWTDQGPVLLEVNTIPGMTRNSLVPKAARAAGIAFEGLVGHLVRLALQRQQLRR</sequence>
<dbReference type="AlphaFoldDB" id="G8TXE2"/>
<protein>
    <recommendedName>
        <fullName evidence="10">D-alanine--D-alanine ligase</fullName>
        <ecNumber evidence="10">6.3.2.4</ecNumber>
    </recommendedName>
    <alternativeName>
        <fullName evidence="10">D-Ala-D-Ala ligase</fullName>
    </alternativeName>
    <alternativeName>
        <fullName evidence="10">D-alanylalanine synthetase</fullName>
    </alternativeName>
</protein>
<evidence type="ECO:0000256" key="5">
    <source>
        <dbReference type="ARBA" id="ARBA00022741"/>
    </source>
</evidence>
<dbReference type="InterPro" id="IPR013815">
    <property type="entry name" value="ATP_grasp_subdomain_1"/>
</dbReference>
<feature type="active site" evidence="11">
    <location>
        <position position="16"/>
    </location>
</feature>
<comment type="similarity">
    <text evidence="2 10">Belongs to the D-alanine--D-alanine ligase family.</text>
</comment>
<dbReference type="PIRSF" id="PIRSF039102">
    <property type="entry name" value="Ddl/VanB"/>
    <property type="match status" value="1"/>
</dbReference>
<evidence type="ECO:0000256" key="12">
    <source>
        <dbReference type="PIRSR" id="PIRSR039102-3"/>
    </source>
</evidence>
<dbReference type="GO" id="GO:0005524">
    <property type="term" value="F:ATP binding"/>
    <property type="evidence" value="ECO:0007669"/>
    <property type="project" value="UniProtKB-UniRule"/>
</dbReference>
<evidence type="ECO:0000256" key="3">
    <source>
        <dbReference type="ARBA" id="ARBA00022490"/>
    </source>
</evidence>
<dbReference type="KEGG" id="sap:Sulac_0272"/>
<feature type="active site" evidence="11">
    <location>
        <position position="181"/>
    </location>
</feature>
<dbReference type="EC" id="6.3.2.4" evidence="10"/>
<evidence type="ECO:0000256" key="9">
    <source>
        <dbReference type="ARBA" id="ARBA00023316"/>
    </source>
</evidence>
<dbReference type="InterPro" id="IPR016185">
    <property type="entry name" value="PreATP-grasp_dom_sf"/>
</dbReference>
<comment type="cofactor">
    <cofactor evidence="12">
        <name>Mg(2+)</name>
        <dbReference type="ChEBI" id="CHEBI:18420"/>
    </cofactor>
    <cofactor evidence="12">
        <name>Mn(2+)</name>
        <dbReference type="ChEBI" id="CHEBI:29035"/>
    </cofactor>
    <text evidence="12">Binds 2 magnesium or manganese ions per subunit.</text>
</comment>
<dbReference type="InterPro" id="IPR005905">
    <property type="entry name" value="D_ala_D_ala"/>
</dbReference>
<accession>G8TXE2</accession>
<reference evidence="16" key="1">
    <citation type="submission" date="2011-12" db="EMBL/GenBank/DDBJ databases">
        <title>The complete genome of chromosome of Sulfobacillus acidophilus DSM 10332.</title>
        <authorList>
            <person name="Lucas S."/>
            <person name="Han J."/>
            <person name="Lapidus A."/>
            <person name="Bruce D."/>
            <person name="Goodwin L."/>
            <person name="Pitluck S."/>
            <person name="Peters L."/>
            <person name="Kyrpides N."/>
            <person name="Mavromatis K."/>
            <person name="Ivanova N."/>
            <person name="Mikhailova N."/>
            <person name="Chertkov O."/>
            <person name="Saunders E."/>
            <person name="Detter J.C."/>
            <person name="Tapia R."/>
            <person name="Han C."/>
            <person name="Land M."/>
            <person name="Hauser L."/>
            <person name="Markowitz V."/>
            <person name="Cheng J.-F."/>
            <person name="Hugenholtz P."/>
            <person name="Woyke T."/>
            <person name="Wu D."/>
            <person name="Pukall R."/>
            <person name="Gehrich-Schroeter G."/>
            <person name="Schneider S."/>
            <person name="Klenk H.-P."/>
            <person name="Eisen J.A."/>
        </authorList>
    </citation>
    <scope>NUCLEOTIDE SEQUENCE [LARGE SCALE GENOMIC DNA]</scope>
    <source>
        <strain evidence="16">ATCC 700253 / DSM 10332 / NAL</strain>
    </source>
</reference>
<feature type="binding site" evidence="12">
    <location>
        <position position="294"/>
    </location>
    <ligand>
        <name>Mg(2+)</name>
        <dbReference type="ChEBI" id="CHEBI:18420"/>
        <label>1</label>
    </ligand>
</feature>
<keyword evidence="16" id="KW-1185">Reference proteome</keyword>
<dbReference type="PROSITE" id="PS00843">
    <property type="entry name" value="DALA_DALA_LIGASE_1"/>
    <property type="match status" value="1"/>
</dbReference>
<feature type="domain" description="ATP-grasp" evidence="14">
    <location>
        <begin position="132"/>
        <end position="339"/>
    </location>
</feature>
<comment type="subcellular location">
    <subcellularLocation>
        <location evidence="1 10">Cytoplasm</location>
    </subcellularLocation>
</comment>
<evidence type="ECO:0000256" key="2">
    <source>
        <dbReference type="ARBA" id="ARBA00010871"/>
    </source>
</evidence>
<dbReference type="STRING" id="679936.Sulac_0272"/>
<name>G8TXE2_SULAD</name>
<dbReference type="NCBIfam" id="NF002378">
    <property type="entry name" value="PRK01372.1"/>
    <property type="match status" value="1"/>
</dbReference>
<keyword evidence="9 10" id="KW-0961">Cell wall biogenesis/degradation</keyword>
<dbReference type="HOGENOM" id="CLU_039268_1_1_9"/>
<keyword evidence="7 10" id="KW-0133">Cell shape</keyword>
<feature type="active site" evidence="11">
    <location>
        <position position="317"/>
    </location>
</feature>
<keyword evidence="12" id="KW-0464">Manganese</keyword>
<dbReference type="PANTHER" id="PTHR23132">
    <property type="entry name" value="D-ALANINE--D-ALANINE LIGASE"/>
    <property type="match status" value="1"/>
</dbReference>
<keyword evidence="12" id="KW-0479">Metal-binding</keyword>
<dbReference type="InterPro" id="IPR000291">
    <property type="entry name" value="D-Ala_lig_Van_CS"/>
</dbReference>
<evidence type="ECO:0000256" key="10">
    <source>
        <dbReference type="HAMAP-Rule" id="MF_00047"/>
    </source>
</evidence>
<dbReference type="NCBIfam" id="NF002528">
    <property type="entry name" value="PRK01966.1-4"/>
    <property type="match status" value="1"/>
</dbReference>
<dbReference type="GO" id="GO:0005737">
    <property type="term" value="C:cytoplasm"/>
    <property type="evidence" value="ECO:0007669"/>
    <property type="project" value="UniProtKB-SubCell"/>
</dbReference>
<dbReference type="PROSITE" id="PS50975">
    <property type="entry name" value="ATP_GRASP"/>
    <property type="match status" value="1"/>
</dbReference>
<keyword evidence="3 10" id="KW-0963">Cytoplasm</keyword>
<dbReference type="SUPFAM" id="SSF52440">
    <property type="entry name" value="PreATP-grasp domain"/>
    <property type="match status" value="1"/>
</dbReference>
<dbReference type="Gene3D" id="3.40.50.20">
    <property type="match status" value="1"/>
</dbReference>
<evidence type="ECO:0000256" key="8">
    <source>
        <dbReference type="ARBA" id="ARBA00022984"/>
    </source>
</evidence>
<dbReference type="Gene3D" id="3.30.1490.20">
    <property type="entry name" value="ATP-grasp fold, A domain"/>
    <property type="match status" value="1"/>
</dbReference>
<dbReference type="SUPFAM" id="SSF56059">
    <property type="entry name" value="Glutathione synthetase ATP-binding domain-like"/>
    <property type="match status" value="1"/>
</dbReference>
<dbReference type="PATRIC" id="fig|679936.5.peg.279"/>
<dbReference type="Gene3D" id="3.30.470.20">
    <property type="entry name" value="ATP-grasp fold, B domain"/>
    <property type="match status" value="1"/>
</dbReference>
<dbReference type="HAMAP" id="MF_00047">
    <property type="entry name" value="Dala_Dala_lig"/>
    <property type="match status" value="1"/>
</dbReference>
<proteinExistence type="inferred from homology"/>
<evidence type="ECO:0000259" key="14">
    <source>
        <dbReference type="PROSITE" id="PS50975"/>
    </source>
</evidence>
<dbReference type="GO" id="GO:0046872">
    <property type="term" value="F:metal ion binding"/>
    <property type="evidence" value="ECO:0007669"/>
    <property type="project" value="UniProtKB-KW"/>
</dbReference>
<dbReference type="Proteomes" id="UP000005439">
    <property type="component" value="Chromosome"/>
</dbReference>
<evidence type="ECO:0000256" key="4">
    <source>
        <dbReference type="ARBA" id="ARBA00022598"/>
    </source>
</evidence>
<evidence type="ECO:0000256" key="13">
    <source>
        <dbReference type="PROSITE-ProRule" id="PRU00409"/>
    </source>
</evidence>
<dbReference type="InterPro" id="IPR011761">
    <property type="entry name" value="ATP-grasp"/>
</dbReference>
<comment type="catalytic activity">
    <reaction evidence="10">
        <text>2 D-alanine + ATP = D-alanyl-D-alanine + ADP + phosphate + H(+)</text>
        <dbReference type="Rhea" id="RHEA:11224"/>
        <dbReference type="ChEBI" id="CHEBI:15378"/>
        <dbReference type="ChEBI" id="CHEBI:30616"/>
        <dbReference type="ChEBI" id="CHEBI:43474"/>
        <dbReference type="ChEBI" id="CHEBI:57416"/>
        <dbReference type="ChEBI" id="CHEBI:57822"/>
        <dbReference type="ChEBI" id="CHEBI:456216"/>
        <dbReference type="EC" id="6.3.2.4"/>
    </reaction>
</comment>
<dbReference type="GO" id="GO:0008716">
    <property type="term" value="F:D-alanine-D-alanine ligase activity"/>
    <property type="evidence" value="ECO:0007669"/>
    <property type="project" value="UniProtKB-UniRule"/>
</dbReference>
<feature type="binding site" evidence="12">
    <location>
        <position position="306"/>
    </location>
    <ligand>
        <name>Mg(2+)</name>
        <dbReference type="ChEBI" id="CHEBI:18420"/>
        <label>1</label>
    </ligand>
</feature>
<dbReference type="GO" id="GO:0071555">
    <property type="term" value="P:cell wall organization"/>
    <property type="evidence" value="ECO:0007669"/>
    <property type="project" value="UniProtKB-KW"/>
</dbReference>
<dbReference type="InterPro" id="IPR011095">
    <property type="entry name" value="Dala_Dala_lig_C"/>
</dbReference>
<dbReference type="GO" id="GO:0009252">
    <property type="term" value="P:peptidoglycan biosynthetic process"/>
    <property type="evidence" value="ECO:0007669"/>
    <property type="project" value="UniProtKB-UniRule"/>
</dbReference>
<dbReference type="UniPathway" id="UPA00219"/>
<evidence type="ECO:0000256" key="6">
    <source>
        <dbReference type="ARBA" id="ARBA00022840"/>
    </source>
</evidence>
<keyword evidence="4 10" id="KW-0436">Ligase</keyword>
<comment type="pathway">
    <text evidence="10">Cell wall biogenesis; peptidoglycan biosynthesis.</text>
</comment>
<comment type="function">
    <text evidence="10">Cell wall formation.</text>
</comment>
<gene>
    <name evidence="10" type="primary">ddl</name>
    <name evidence="15" type="ordered locus">Sulac_0272</name>
</gene>
<evidence type="ECO:0000256" key="1">
    <source>
        <dbReference type="ARBA" id="ARBA00004496"/>
    </source>
</evidence>
<organism evidence="15 16">
    <name type="scientific">Sulfobacillus acidophilus (strain ATCC 700253 / DSM 10332 / NAL)</name>
    <dbReference type="NCBI Taxonomy" id="679936"/>
    <lineage>
        <taxon>Bacteria</taxon>
        <taxon>Bacillati</taxon>
        <taxon>Bacillota</taxon>
        <taxon>Clostridia</taxon>
        <taxon>Eubacteriales</taxon>
        <taxon>Clostridiales Family XVII. Incertae Sedis</taxon>
        <taxon>Sulfobacillus</taxon>
    </lineage>
</organism>
<evidence type="ECO:0000313" key="16">
    <source>
        <dbReference type="Proteomes" id="UP000005439"/>
    </source>
</evidence>